<dbReference type="SUPFAM" id="SSF56281">
    <property type="entry name" value="Metallo-hydrolase/oxidoreductase"/>
    <property type="match status" value="1"/>
</dbReference>
<dbReference type="Proteomes" id="UP000824072">
    <property type="component" value="Unassembled WGS sequence"/>
</dbReference>
<dbReference type="InterPro" id="IPR052159">
    <property type="entry name" value="Competence_DNA_uptake"/>
</dbReference>
<evidence type="ECO:0000256" key="1">
    <source>
        <dbReference type="SAM" id="SignalP"/>
    </source>
</evidence>
<name>A0A9D1ICK3_9FIRM</name>
<dbReference type="InterPro" id="IPR035681">
    <property type="entry name" value="ComA-like_MBL"/>
</dbReference>
<dbReference type="PROSITE" id="PS51257">
    <property type="entry name" value="PROKAR_LIPOPROTEIN"/>
    <property type="match status" value="1"/>
</dbReference>
<dbReference type="PANTHER" id="PTHR30619">
    <property type="entry name" value="DNA INTERNALIZATION/COMPETENCE PROTEIN COMEC/REC2"/>
    <property type="match status" value="1"/>
</dbReference>
<reference evidence="3" key="2">
    <citation type="journal article" date="2021" name="PeerJ">
        <title>Extensive microbial diversity within the chicken gut microbiome revealed by metagenomics and culture.</title>
        <authorList>
            <person name="Gilroy R."/>
            <person name="Ravi A."/>
            <person name="Getino M."/>
            <person name="Pursley I."/>
            <person name="Horton D.L."/>
            <person name="Alikhan N.F."/>
            <person name="Baker D."/>
            <person name="Gharbi K."/>
            <person name="Hall N."/>
            <person name="Watson M."/>
            <person name="Adriaenssens E.M."/>
            <person name="Foster-Nyarko E."/>
            <person name="Jarju S."/>
            <person name="Secka A."/>
            <person name="Antonio M."/>
            <person name="Oren A."/>
            <person name="Chaudhuri R.R."/>
            <person name="La Ragione R."/>
            <person name="Hildebrand F."/>
            <person name="Pallen M.J."/>
        </authorList>
    </citation>
    <scope>NUCLEOTIDE SEQUENCE</scope>
    <source>
        <strain evidence="3">ChiHcec3-11533</strain>
    </source>
</reference>
<keyword evidence="1" id="KW-0732">Signal</keyword>
<dbReference type="PANTHER" id="PTHR30619:SF1">
    <property type="entry name" value="RECOMBINATION PROTEIN 2"/>
    <property type="match status" value="1"/>
</dbReference>
<dbReference type="Pfam" id="PF00753">
    <property type="entry name" value="Lactamase_B"/>
    <property type="match status" value="1"/>
</dbReference>
<feature type="signal peptide" evidence="1">
    <location>
        <begin position="1"/>
        <end position="22"/>
    </location>
</feature>
<accession>A0A9D1ICK3</accession>
<sequence>MRKIALSCIVLILVLAGCSGQASIEGSMTVTFLDVGKADAIFLQTEASNVLIDAGTDKKGDDVVQALEDRGVKKLDLLIITHFDKDHVGGADKVLEALPVDRVLEPNYAKDSKQFTQYRDALSKSGMQAESLTQNIAFSIDGVEYQVDVANRDFYGEDEENDFSLVVRATHGSVRFLFTGDAENARLAELLDEGDLQSAVLKVPHHGKYENLSPAFFEAVGAKYAVITSSDEETEDEETVYALQWLGAQVLYTRKGDVVLLSDGENVILES</sequence>
<dbReference type="InterPro" id="IPR001279">
    <property type="entry name" value="Metallo-B-lactamas"/>
</dbReference>
<feature type="domain" description="Metallo-beta-lactamase" evidence="2">
    <location>
        <begin position="37"/>
        <end position="231"/>
    </location>
</feature>
<evidence type="ECO:0000313" key="3">
    <source>
        <dbReference type="EMBL" id="HIU34772.1"/>
    </source>
</evidence>
<dbReference type="AlphaFoldDB" id="A0A9D1ICK3"/>
<evidence type="ECO:0000259" key="2">
    <source>
        <dbReference type="SMART" id="SM00849"/>
    </source>
</evidence>
<proteinExistence type="predicted"/>
<comment type="caution">
    <text evidence="3">The sequence shown here is derived from an EMBL/GenBank/DDBJ whole genome shotgun (WGS) entry which is preliminary data.</text>
</comment>
<protein>
    <submittedName>
        <fullName evidence="3">MBL fold metallo-hydrolase</fullName>
    </submittedName>
</protein>
<gene>
    <name evidence="3" type="ORF">IAB02_09430</name>
</gene>
<dbReference type="InterPro" id="IPR036866">
    <property type="entry name" value="RibonucZ/Hydroxyglut_hydro"/>
</dbReference>
<dbReference type="CDD" id="cd07731">
    <property type="entry name" value="ComA-like_MBL-fold"/>
    <property type="match status" value="1"/>
</dbReference>
<organism evidence="3 4">
    <name type="scientific">Candidatus Pullichristensenella excrementigallinarum</name>
    <dbReference type="NCBI Taxonomy" id="2840907"/>
    <lineage>
        <taxon>Bacteria</taxon>
        <taxon>Bacillati</taxon>
        <taxon>Bacillota</taxon>
        <taxon>Clostridia</taxon>
        <taxon>Candidatus Pullichristensenella</taxon>
    </lineage>
</organism>
<dbReference type="EMBL" id="DVMU01000204">
    <property type="protein sequence ID" value="HIU34772.1"/>
    <property type="molecule type" value="Genomic_DNA"/>
</dbReference>
<feature type="chain" id="PRO_5039116642" evidence="1">
    <location>
        <begin position="23"/>
        <end position="271"/>
    </location>
</feature>
<dbReference type="Gene3D" id="3.60.15.10">
    <property type="entry name" value="Ribonuclease Z/Hydroxyacylglutathione hydrolase-like"/>
    <property type="match status" value="1"/>
</dbReference>
<evidence type="ECO:0000313" key="4">
    <source>
        <dbReference type="Proteomes" id="UP000824072"/>
    </source>
</evidence>
<dbReference type="SMART" id="SM00849">
    <property type="entry name" value="Lactamase_B"/>
    <property type="match status" value="1"/>
</dbReference>
<reference evidence="3" key="1">
    <citation type="submission" date="2020-10" db="EMBL/GenBank/DDBJ databases">
        <authorList>
            <person name="Gilroy R."/>
        </authorList>
    </citation>
    <scope>NUCLEOTIDE SEQUENCE</scope>
    <source>
        <strain evidence="3">ChiHcec3-11533</strain>
    </source>
</reference>